<comment type="caution">
    <text evidence="1">The sequence shown here is derived from an EMBL/GenBank/DDBJ whole genome shotgun (WGS) entry which is preliminary data.</text>
</comment>
<dbReference type="Gene3D" id="2.40.30.200">
    <property type="match status" value="1"/>
</dbReference>
<protein>
    <recommendedName>
        <fullName evidence="3">Phage tail protein</fullName>
    </recommendedName>
</protein>
<evidence type="ECO:0000313" key="1">
    <source>
        <dbReference type="EMBL" id="TLQ05848.1"/>
    </source>
</evidence>
<name>A0A5R9BYL3_9LACT</name>
<gene>
    <name evidence="1" type="ORF">FEZ48_11990</name>
</gene>
<dbReference type="EMBL" id="VBTE01000048">
    <property type="protein sequence ID" value="TLQ05848.1"/>
    <property type="molecule type" value="Genomic_DNA"/>
</dbReference>
<organism evidence="1 2">
    <name type="scientific">Marinilactibacillus psychrotolerans</name>
    <dbReference type="NCBI Taxonomy" id="191770"/>
    <lineage>
        <taxon>Bacteria</taxon>
        <taxon>Bacillati</taxon>
        <taxon>Bacillota</taxon>
        <taxon>Bacilli</taxon>
        <taxon>Lactobacillales</taxon>
        <taxon>Carnobacteriaceae</taxon>
        <taxon>Marinilactibacillus</taxon>
    </lineage>
</organism>
<dbReference type="InterPro" id="IPR006520">
    <property type="entry name" value="Dit_BPSPP_N"/>
</dbReference>
<dbReference type="NCBIfam" id="TIGR01633">
    <property type="entry name" value="phi3626_gp14_N"/>
    <property type="match status" value="1"/>
</dbReference>
<dbReference type="STRING" id="191770.SAMN04488013_10772"/>
<sequence length="222" mass="25004">MIDPEFSLVSPEYDVTLEEISGVDGDIATDNKRYKGLTREIPVFFDSVSNLNQSADEVSNWLKTNAGWHELTFSDNPNFVYQALHYEQYDIKKTLQEYSKTIINFRLKPYKFYQSGLTEIQLTNGQTLNNIGSRPARPLIKLVGDGDMTLTIGDQTINLQAVDTGIIIDILADTVVNINGRIPEWTKLYTYPLPKLPVGDVTVAWTGAESVSMIPRWEALLP</sequence>
<dbReference type="Proteomes" id="UP000307201">
    <property type="component" value="Unassembled WGS sequence"/>
</dbReference>
<dbReference type="OrthoDB" id="1853834at2"/>
<dbReference type="AlphaFoldDB" id="A0A5R9BYL3"/>
<evidence type="ECO:0000313" key="2">
    <source>
        <dbReference type="Proteomes" id="UP000307201"/>
    </source>
</evidence>
<evidence type="ECO:0008006" key="3">
    <source>
        <dbReference type="Google" id="ProtNLM"/>
    </source>
</evidence>
<proteinExistence type="predicted"/>
<accession>A0A5R9BYL3</accession>
<reference evidence="1 2" key="1">
    <citation type="submission" date="2019-05" db="EMBL/GenBank/DDBJ databases">
        <title>The metagenome of a microbial culture collection derived from dairy environment covers the genomic content of the human microbiome.</title>
        <authorList>
            <person name="Roder T."/>
            <person name="Wuthrich D."/>
            <person name="Sattari Z."/>
            <person name="Von Ah U."/>
            <person name="Bar C."/>
            <person name="Ronchi F."/>
            <person name="Macpherson A.J."/>
            <person name="Ganal-Vonarburg S.C."/>
            <person name="Bruggmann R."/>
            <person name="Vergeres G."/>
        </authorList>
    </citation>
    <scope>NUCLEOTIDE SEQUENCE [LARGE SCALE GENOMIC DNA]</scope>
    <source>
        <strain evidence="1 2">FAM 24235</strain>
    </source>
</reference>